<evidence type="ECO:0000313" key="1">
    <source>
        <dbReference type="EMBL" id="EMP25900.1"/>
    </source>
</evidence>
<protein>
    <submittedName>
        <fullName evidence="1">Uncharacterized protein</fullName>
    </submittedName>
</protein>
<keyword evidence="2" id="KW-1185">Reference proteome</keyword>
<sequence length="121" mass="14173">MCVCVFFPRLIIHEAKVLWVWDWHQDSRLLGYKNTAKVGEVFGKFFLEGQRRFFLRMAVLAIHDPLLRVSQAGLLLTYSLLREAQQLMVDKQEDVTVNVMHQLRIIQHLRQVPEALQGLCL</sequence>
<dbReference type="EMBL" id="KB585660">
    <property type="protein sequence ID" value="EMP25900.1"/>
    <property type="molecule type" value="Genomic_DNA"/>
</dbReference>
<gene>
    <name evidence="1" type="ORF">UY3_17034</name>
</gene>
<dbReference type="AlphaFoldDB" id="M7ASM8"/>
<organism evidence="1 2">
    <name type="scientific">Chelonia mydas</name>
    <name type="common">Green sea-turtle</name>
    <name type="synonym">Chelonia agassizi</name>
    <dbReference type="NCBI Taxonomy" id="8469"/>
    <lineage>
        <taxon>Eukaryota</taxon>
        <taxon>Metazoa</taxon>
        <taxon>Chordata</taxon>
        <taxon>Craniata</taxon>
        <taxon>Vertebrata</taxon>
        <taxon>Euteleostomi</taxon>
        <taxon>Archelosauria</taxon>
        <taxon>Testudinata</taxon>
        <taxon>Testudines</taxon>
        <taxon>Cryptodira</taxon>
        <taxon>Durocryptodira</taxon>
        <taxon>Americhelydia</taxon>
        <taxon>Chelonioidea</taxon>
        <taxon>Cheloniidae</taxon>
        <taxon>Chelonia</taxon>
    </lineage>
</organism>
<accession>M7ASM8</accession>
<evidence type="ECO:0000313" key="2">
    <source>
        <dbReference type="Proteomes" id="UP000031443"/>
    </source>
</evidence>
<reference evidence="2" key="1">
    <citation type="journal article" date="2013" name="Nat. Genet.">
        <title>The draft genomes of soft-shell turtle and green sea turtle yield insights into the development and evolution of the turtle-specific body plan.</title>
        <authorList>
            <person name="Wang Z."/>
            <person name="Pascual-Anaya J."/>
            <person name="Zadissa A."/>
            <person name="Li W."/>
            <person name="Niimura Y."/>
            <person name="Huang Z."/>
            <person name="Li C."/>
            <person name="White S."/>
            <person name="Xiong Z."/>
            <person name="Fang D."/>
            <person name="Wang B."/>
            <person name="Ming Y."/>
            <person name="Chen Y."/>
            <person name="Zheng Y."/>
            <person name="Kuraku S."/>
            <person name="Pignatelli M."/>
            <person name="Herrero J."/>
            <person name="Beal K."/>
            <person name="Nozawa M."/>
            <person name="Li Q."/>
            <person name="Wang J."/>
            <person name="Zhang H."/>
            <person name="Yu L."/>
            <person name="Shigenobu S."/>
            <person name="Wang J."/>
            <person name="Liu J."/>
            <person name="Flicek P."/>
            <person name="Searle S."/>
            <person name="Wang J."/>
            <person name="Kuratani S."/>
            <person name="Yin Y."/>
            <person name="Aken B."/>
            <person name="Zhang G."/>
            <person name="Irie N."/>
        </authorList>
    </citation>
    <scope>NUCLEOTIDE SEQUENCE [LARGE SCALE GENOMIC DNA]</scope>
</reference>
<name>M7ASM8_CHEMY</name>
<proteinExistence type="predicted"/>
<dbReference type="Proteomes" id="UP000031443">
    <property type="component" value="Unassembled WGS sequence"/>
</dbReference>